<organism evidence="2 3">
    <name type="scientific">Naegleria lovaniensis</name>
    <name type="common">Amoeba</name>
    <dbReference type="NCBI Taxonomy" id="51637"/>
    <lineage>
        <taxon>Eukaryota</taxon>
        <taxon>Discoba</taxon>
        <taxon>Heterolobosea</taxon>
        <taxon>Tetramitia</taxon>
        <taxon>Eutetramitia</taxon>
        <taxon>Vahlkampfiidae</taxon>
        <taxon>Naegleria</taxon>
    </lineage>
</organism>
<accession>A0AA88GYD6</accession>
<dbReference type="Proteomes" id="UP000816034">
    <property type="component" value="Unassembled WGS sequence"/>
</dbReference>
<keyword evidence="1" id="KW-0812">Transmembrane</keyword>
<protein>
    <submittedName>
        <fullName evidence="2">Uncharacterized protein</fullName>
    </submittedName>
</protein>
<dbReference type="AlphaFoldDB" id="A0AA88GYD6"/>
<sequence>MNSSTTGLTTFAFAGMIGKEQIIAIRNLIRKDPLRFILIVILVISIASFFIILNSFLADQFELNHVHVQTCHVLNGNLNAHVCTDYDCNVVTNKKIQFHAPLSIQTQYYPSSTIFTPVFSRELQDQVYSKSGDWIEKPLNEACTSGVSTCYAPSWQVQLMHETIPSQLLSGFITTNLEKAQQVLNQPLLHVKYFCFLNYFNDLTWFPSSTSYIPTLTFALLMTSVGMGLFSVVALRILRCYRRCTEQRNEKKVEEGEHASLVVKINE</sequence>
<keyword evidence="3" id="KW-1185">Reference proteome</keyword>
<dbReference type="EMBL" id="PYSW02000003">
    <property type="protein sequence ID" value="KAG2393245.1"/>
    <property type="molecule type" value="Genomic_DNA"/>
</dbReference>
<evidence type="ECO:0000256" key="1">
    <source>
        <dbReference type="SAM" id="Phobius"/>
    </source>
</evidence>
<evidence type="ECO:0000313" key="2">
    <source>
        <dbReference type="EMBL" id="KAG2393245.1"/>
    </source>
</evidence>
<dbReference type="GeneID" id="68102276"/>
<gene>
    <name evidence="2" type="ORF">C9374_009822</name>
</gene>
<evidence type="ECO:0000313" key="3">
    <source>
        <dbReference type="Proteomes" id="UP000816034"/>
    </source>
</evidence>
<feature type="transmembrane region" description="Helical" evidence="1">
    <location>
        <begin position="212"/>
        <end position="238"/>
    </location>
</feature>
<name>A0AA88GYD6_NAELO</name>
<feature type="transmembrane region" description="Helical" evidence="1">
    <location>
        <begin position="36"/>
        <end position="57"/>
    </location>
</feature>
<reference evidence="2 3" key="1">
    <citation type="journal article" date="2018" name="BMC Genomics">
        <title>The genome of Naegleria lovaniensis, the basis for a comparative approach to unravel pathogenicity factors of the human pathogenic amoeba N. fowleri.</title>
        <authorList>
            <person name="Liechti N."/>
            <person name="Schurch N."/>
            <person name="Bruggmann R."/>
            <person name="Wittwer M."/>
        </authorList>
    </citation>
    <scope>NUCLEOTIDE SEQUENCE [LARGE SCALE GENOMIC DNA]</scope>
    <source>
        <strain evidence="2 3">ATCC 30569</strain>
    </source>
</reference>
<dbReference type="RefSeq" id="XP_044555139.1">
    <property type="nucleotide sequence ID" value="XM_044700052.1"/>
</dbReference>
<keyword evidence="1" id="KW-1133">Transmembrane helix</keyword>
<proteinExistence type="predicted"/>
<comment type="caution">
    <text evidence="2">The sequence shown here is derived from an EMBL/GenBank/DDBJ whole genome shotgun (WGS) entry which is preliminary data.</text>
</comment>
<keyword evidence="1" id="KW-0472">Membrane</keyword>